<dbReference type="AlphaFoldDB" id="A0A8J7KRU3"/>
<comment type="subcellular location">
    <subcellularLocation>
        <location evidence="1">Cell membrane</location>
        <topology evidence="1">Multi-pass membrane protein</topology>
    </subcellularLocation>
</comment>
<dbReference type="InterPro" id="IPR017871">
    <property type="entry name" value="ABC_transporter-like_CS"/>
</dbReference>
<dbReference type="GO" id="GO:0005886">
    <property type="term" value="C:plasma membrane"/>
    <property type="evidence" value="ECO:0007669"/>
    <property type="project" value="UniProtKB-SubCell"/>
</dbReference>
<dbReference type="GO" id="GO:0005524">
    <property type="term" value="F:ATP binding"/>
    <property type="evidence" value="ECO:0007669"/>
    <property type="project" value="UniProtKB-KW"/>
</dbReference>
<dbReference type="PROSITE" id="PS50929">
    <property type="entry name" value="ABC_TM1F"/>
    <property type="match status" value="1"/>
</dbReference>
<gene>
    <name evidence="12" type="ORF">IW245_005076</name>
</gene>
<keyword evidence="3" id="KW-1003">Cell membrane</keyword>
<dbReference type="InterPro" id="IPR003439">
    <property type="entry name" value="ABC_transporter-like_ATP-bd"/>
</dbReference>
<evidence type="ECO:0000256" key="4">
    <source>
        <dbReference type="ARBA" id="ARBA00022692"/>
    </source>
</evidence>
<evidence type="ECO:0000259" key="11">
    <source>
        <dbReference type="PROSITE" id="PS50929"/>
    </source>
</evidence>
<dbReference type="Pfam" id="PF00005">
    <property type="entry name" value="ABC_tran"/>
    <property type="match status" value="1"/>
</dbReference>
<dbReference type="InterPro" id="IPR027417">
    <property type="entry name" value="P-loop_NTPase"/>
</dbReference>
<keyword evidence="4 9" id="KW-0812">Transmembrane</keyword>
<comment type="caution">
    <text evidence="12">The sequence shown here is derived from an EMBL/GenBank/DDBJ whole genome shotgun (WGS) entry which is preliminary data.</text>
</comment>
<sequence>MALMVLAGLLGVGTSIMVPLLVRRVVDGPIRHGDSAGLLWLGLLALAFGVVESALILIRRWTQSGVTLRIEAAIRSDLYRHLQRLPVSFHDQWQSGQLLSRATSDLGIIRRFLAFGIIFLVVNTATFVTVVILLLQLYWPLGVLVALSAIPLFLTSRRFSRTYITMSRRVQDQGGDLATLVEESAVGIRAIKSFGRHRFMADRFDQASGSLRNTAIDRARMLSRFSPTFDSVSGVTLGVVLVAGVYAVSAGHMTIGGLVAFVSLQLMLVWPIETMGWIIANGQEAMTGADRLYDVFDTVPTVVDRPDAREVSPADVEGHLRFEDVRFGYPGVDQQILRGVDLDIRPGETVALVGLTGCGKTTLVSLVGRLYDVSAGRITLDGTDIRDLTLDSLRQSVSMAFEEPTLFSMSVRENVTLGVPDATDDDVAEALRVAQAEFVFDLPWGLATRVGEQGLSLSGGQRQRLALARAVLGRPRVLVLDDPLSALDVHTEALVEDALRQVLTGTTALLVVHRPSTVALADRVALLADGRIVAVGTHSELLATVPEYRAVLASAADETESVR</sequence>
<evidence type="ECO:0000256" key="8">
    <source>
        <dbReference type="ARBA" id="ARBA00023136"/>
    </source>
</evidence>
<name>A0A8J7KRU3_9ACTN</name>
<dbReference type="PANTHER" id="PTHR43394">
    <property type="entry name" value="ATP-DEPENDENT PERMEASE MDL1, MITOCHONDRIAL"/>
    <property type="match status" value="1"/>
</dbReference>
<dbReference type="FunFam" id="3.40.50.300:FF:000854">
    <property type="entry name" value="Multidrug ABC transporter ATP-binding protein"/>
    <property type="match status" value="1"/>
</dbReference>
<dbReference type="InterPro" id="IPR036640">
    <property type="entry name" value="ABC1_TM_sf"/>
</dbReference>
<evidence type="ECO:0000313" key="12">
    <source>
        <dbReference type="EMBL" id="MBG6138882.1"/>
    </source>
</evidence>
<evidence type="ECO:0000256" key="6">
    <source>
        <dbReference type="ARBA" id="ARBA00022840"/>
    </source>
</evidence>
<dbReference type="GO" id="GO:0016887">
    <property type="term" value="F:ATP hydrolysis activity"/>
    <property type="evidence" value="ECO:0007669"/>
    <property type="project" value="InterPro"/>
</dbReference>
<dbReference type="SUPFAM" id="SSF90123">
    <property type="entry name" value="ABC transporter transmembrane region"/>
    <property type="match status" value="1"/>
</dbReference>
<feature type="transmembrane region" description="Helical" evidence="9">
    <location>
        <begin position="228"/>
        <end position="248"/>
    </location>
</feature>
<dbReference type="PROSITE" id="PS50893">
    <property type="entry name" value="ABC_TRANSPORTER_2"/>
    <property type="match status" value="1"/>
</dbReference>
<evidence type="ECO:0000256" key="1">
    <source>
        <dbReference type="ARBA" id="ARBA00004651"/>
    </source>
</evidence>
<dbReference type="EMBL" id="JADOUF010000001">
    <property type="protein sequence ID" value="MBG6138882.1"/>
    <property type="molecule type" value="Genomic_DNA"/>
</dbReference>
<evidence type="ECO:0000259" key="10">
    <source>
        <dbReference type="PROSITE" id="PS50893"/>
    </source>
</evidence>
<keyword evidence="5" id="KW-0547">Nucleotide-binding</keyword>
<feature type="domain" description="ABC transmembrane type-1" evidence="11">
    <location>
        <begin position="2"/>
        <end position="284"/>
    </location>
</feature>
<feature type="transmembrane region" description="Helical" evidence="9">
    <location>
        <begin position="112"/>
        <end position="135"/>
    </location>
</feature>
<accession>A0A8J7KRU3</accession>
<dbReference type="Gene3D" id="1.20.1560.10">
    <property type="entry name" value="ABC transporter type 1, transmembrane domain"/>
    <property type="match status" value="1"/>
</dbReference>
<feature type="domain" description="ABC transporter" evidence="10">
    <location>
        <begin position="320"/>
        <end position="554"/>
    </location>
</feature>
<feature type="transmembrane region" description="Helical" evidence="9">
    <location>
        <begin position="141"/>
        <end position="159"/>
    </location>
</feature>
<dbReference type="Pfam" id="PF00664">
    <property type="entry name" value="ABC_membrane"/>
    <property type="match status" value="1"/>
</dbReference>
<evidence type="ECO:0000313" key="13">
    <source>
        <dbReference type="Proteomes" id="UP000622552"/>
    </source>
</evidence>
<reference evidence="12" key="1">
    <citation type="submission" date="2020-11" db="EMBL/GenBank/DDBJ databases">
        <title>Sequencing the genomes of 1000 actinobacteria strains.</title>
        <authorList>
            <person name="Klenk H.-P."/>
        </authorList>
    </citation>
    <scope>NUCLEOTIDE SEQUENCE</scope>
    <source>
        <strain evidence="12">DSM 45356</strain>
    </source>
</reference>
<dbReference type="PROSITE" id="PS00211">
    <property type="entry name" value="ABC_TRANSPORTER_1"/>
    <property type="match status" value="1"/>
</dbReference>
<dbReference type="Gene3D" id="3.40.50.300">
    <property type="entry name" value="P-loop containing nucleotide triphosphate hydrolases"/>
    <property type="match status" value="1"/>
</dbReference>
<evidence type="ECO:0000256" key="2">
    <source>
        <dbReference type="ARBA" id="ARBA00022448"/>
    </source>
</evidence>
<dbReference type="InterPro" id="IPR003593">
    <property type="entry name" value="AAA+_ATPase"/>
</dbReference>
<dbReference type="PANTHER" id="PTHR43394:SF1">
    <property type="entry name" value="ATP-BINDING CASSETTE SUB-FAMILY B MEMBER 10, MITOCHONDRIAL"/>
    <property type="match status" value="1"/>
</dbReference>
<dbReference type="CDD" id="cd18543">
    <property type="entry name" value="ABC_6TM_Rv0194_D1_like"/>
    <property type="match status" value="1"/>
</dbReference>
<dbReference type="Proteomes" id="UP000622552">
    <property type="component" value="Unassembled WGS sequence"/>
</dbReference>
<protein>
    <submittedName>
        <fullName evidence="12">ATP-binding cassette subfamily B protein</fullName>
    </submittedName>
</protein>
<keyword evidence="6 12" id="KW-0067">ATP-binding</keyword>
<keyword evidence="2" id="KW-0813">Transport</keyword>
<dbReference type="SMART" id="SM00382">
    <property type="entry name" value="AAA"/>
    <property type="match status" value="1"/>
</dbReference>
<evidence type="ECO:0000256" key="9">
    <source>
        <dbReference type="SAM" id="Phobius"/>
    </source>
</evidence>
<evidence type="ECO:0000256" key="5">
    <source>
        <dbReference type="ARBA" id="ARBA00022741"/>
    </source>
</evidence>
<feature type="transmembrane region" description="Helical" evidence="9">
    <location>
        <begin position="39"/>
        <end position="58"/>
    </location>
</feature>
<dbReference type="InterPro" id="IPR011527">
    <property type="entry name" value="ABC1_TM_dom"/>
</dbReference>
<dbReference type="SUPFAM" id="SSF52540">
    <property type="entry name" value="P-loop containing nucleoside triphosphate hydrolases"/>
    <property type="match status" value="1"/>
</dbReference>
<organism evidence="12 13">
    <name type="scientific">Longispora fulva</name>
    <dbReference type="NCBI Taxonomy" id="619741"/>
    <lineage>
        <taxon>Bacteria</taxon>
        <taxon>Bacillati</taxon>
        <taxon>Actinomycetota</taxon>
        <taxon>Actinomycetes</taxon>
        <taxon>Micromonosporales</taxon>
        <taxon>Micromonosporaceae</taxon>
        <taxon>Longispora</taxon>
    </lineage>
</organism>
<keyword evidence="7 9" id="KW-1133">Transmembrane helix</keyword>
<evidence type="ECO:0000256" key="7">
    <source>
        <dbReference type="ARBA" id="ARBA00022989"/>
    </source>
</evidence>
<dbReference type="InterPro" id="IPR039421">
    <property type="entry name" value="Type_1_exporter"/>
</dbReference>
<evidence type="ECO:0000256" key="3">
    <source>
        <dbReference type="ARBA" id="ARBA00022475"/>
    </source>
</evidence>
<dbReference type="GO" id="GO:0015421">
    <property type="term" value="F:ABC-type oligopeptide transporter activity"/>
    <property type="evidence" value="ECO:0007669"/>
    <property type="project" value="TreeGrafter"/>
</dbReference>
<keyword evidence="8 9" id="KW-0472">Membrane</keyword>
<proteinExistence type="predicted"/>
<keyword evidence="13" id="KW-1185">Reference proteome</keyword>